<gene>
    <name evidence="3" type="ORF">BV510_27570</name>
</gene>
<dbReference type="RefSeq" id="WP_131830539.1">
    <property type="nucleotide sequence ID" value="NZ_MIJD01000467.1"/>
</dbReference>
<name>A0A1T3VUD9_9MYCO</name>
<comment type="caution">
    <text evidence="3">The sequence shown here is derived from an EMBL/GenBank/DDBJ whole genome shotgun (WGS) entry which is preliminary data.</text>
</comment>
<dbReference type="PANTHER" id="PTHR43899:SF13">
    <property type="entry name" value="RH59310P"/>
    <property type="match status" value="1"/>
</dbReference>
<protein>
    <recommendedName>
        <fullName evidence="5">Short-chain dehydrogenase</fullName>
    </recommendedName>
</protein>
<comment type="similarity">
    <text evidence="1">Belongs to the short-chain dehydrogenases/reductases (SDR) family.</text>
</comment>
<accession>A0A1T3VUD9</accession>
<dbReference type="InterPro" id="IPR002347">
    <property type="entry name" value="SDR_fam"/>
</dbReference>
<evidence type="ECO:0000313" key="3">
    <source>
        <dbReference type="EMBL" id="OPE45724.1"/>
    </source>
</evidence>
<dbReference type="AlphaFoldDB" id="A0A1T3VUD9"/>
<proteinExistence type="inferred from homology"/>
<dbReference type="Proteomes" id="UP000191039">
    <property type="component" value="Unassembled WGS sequence"/>
</dbReference>
<keyword evidence="2" id="KW-0560">Oxidoreductase</keyword>
<reference evidence="3 4" key="1">
    <citation type="submission" date="2016-09" db="EMBL/GenBank/DDBJ databases">
        <title>genome sequences of unsequenced Mycobacteria.</title>
        <authorList>
            <person name="Greninger A.L."/>
            <person name="Jerome K.R."/>
            <person name="Mcnair B."/>
            <person name="Wallis C."/>
            <person name="Fang F."/>
        </authorList>
    </citation>
    <scope>NUCLEOTIDE SEQUENCE [LARGE SCALE GENOMIC DNA]</scope>
    <source>
        <strain evidence="3 4">BM1</strain>
    </source>
</reference>
<dbReference type="InterPro" id="IPR051019">
    <property type="entry name" value="VLCFA-Steroid_DH"/>
</dbReference>
<evidence type="ECO:0000256" key="2">
    <source>
        <dbReference type="ARBA" id="ARBA00023002"/>
    </source>
</evidence>
<sequence length="83" mass="9074">MVRAAGHHPSLRRLRKSRVREYRGGWALVTGAARDVGLGYAFARQLAAEGLNLILVDILDDELAARSAELRTEFGVDVISVPC</sequence>
<dbReference type="Gene3D" id="3.40.50.720">
    <property type="entry name" value="NAD(P)-binding Rossmann-like Domain"/>
    <property type="match status" value="1"/>
</dbReference>
<dbReference type="EMBL" id="MIJD01000467">
    <property type="protein sequence ID" value="OPE45724.1"/>
    <property type="molecule type" value="Genomic_DNA"/>
</dbReference>
<organism evidence="3 4">
    <name type="scientific">Mycolicibacterium diernhoferi</name>
    <dbReference type="NCBI Taxonomy" id="1801"/>
    <lineage>
        <taxon>Bacteria</taxon>
        <taxon>Bacillati</taxon>
        <taxon>Actinomycetota</taxon>
        <taxon>Actinomycetes</taxon>
        <taxon>Mycobacteriales</taxon>
        <taxon>Mycobacteriaceae</taxon>
        <taxon>Mycolicibacterium</taxon>
    </lineage>
</organism>
<dbReference type="PANTHER" id="PTHR43899">
    <property type="entry name" value="RH59310P"/>
    <property type="match status" value="1"/>
</dbReference>
<dbReference type="GO" id="GO:0016491">
    <property type="term" value="F:oxidoreductase activity"/>
    <property type="evidence" value="ECO:0007669"/>
    <property type="project" value="UniProtKB-KW"/>
</dbReference>
<evidence type="ECO:0000313" key="4">
    <source>
        <dbReference type="Proteomes" id="UP000191039"/>
    </source>
</evidence>
<dbReference type="InterPro" id="IPR036291">
    <property type="entry name" value="NAD(P)-bd_dom_sf"/>
</dbReference>
<evidence type="ECO:0000256" key="1">
    <source>
        <dbReference type="ARBA" id="ARBA00006484"/>
    </source>
</evidence>
<dbReference type="SUPFAM" id="SSF51735">
    <property type="entry name" value="NAD(P)-binding Rossmann-fold domains"/>
    <property type="match status" value="1"/>
</dbReference>
<evidence type="ECO:0008006" key="5">
    <source>
        <dbReference type="Google" id="ProtNLM"/>
    </source>
</evidence>
<feature type="non-terminal residue" evidence="3">
    <location>
        <position position="83"/>
    </location>
</feature>
<dbReference type="Pfam" id="PF00106">
    <property type="entry name" value="adh_short"/>
    <property type="match status" value="1"/>
</dbReference>